<dbReference type="SUPFAM" id="SSF53850">
    <property type="entry name" value="Periplasmic binding protein-like II"/>
    <property type="match status" value="1"/>
</dbReference>
<evidence type="ECO:0000313" key="1">
    <source>
        <dbReference type="EMBL" id="SSC13830.1"/>
    </source>
</evidence>
<dbReference type="NCBIfam" id="TIGR02122">
    <property type="entry name" value="TRAP_TAXI"/>
    <property type="match status" value="1"/>
</dbReference>
<organism evidence="1 2">
    <name type="scientific">Mesotoga infera</name>
    <dbReference type="NCBI Taxonomy" id="1236046"/>
    <lineage>
        <taxon>Bacteria</taxon>
        <taxon>Thermotogati</taxon>
        <taxon>Thermotogota</taxon>
        <taxon>Thermotogae</taxon>
        <taxon>Kosmotogales</taxon>
        <taxon>Kosmotogaceae</taxon>
        <taxon>Mesotoga</taxon>
    </lineage>
</organism>
<dbReference type="Proteomes" id="UP000250796">
    <property type="component" value="Chromosome MESINF"/>
</dbReference>
<reference evidence="1 2" key="1">
    <citation type="submission" date="2017-01" db="EMBL/GenBank/DDBJ databases">
        <authorList>
            <person name="Erauso G."/>
        </authorList>
    </citation>
    <scope>NUCLEOTIDE SEQUENCE [LARGE SCALE GENOMIC DNA]</scope>
    <source>
        <strain evidence="1">MESINF1</strain>
    </source>
</reference>
<dbReference type="AlphaFoldDB" id="A0A7Z7LH65"/>
<proteinExistence type="predicted"/>
<dbReference type="Pfam" id="PF16868">
    <property type="entry name" value="NMT1_3"/>
    <property type="match status" value="1"/>
</dbReference>
<dbReference type="CDD" id="cd13567">
    <property type="entry name" value="PBP2_TtGluBP"/>
    <property type="match status" value="1"/>
</dbReference>
<gene>
    <name evidence="1" type="ORF">MESINF_2390</name>
</gene>
<dbReference type="PANTHER" id="PTHR42941:SF1">
    <property type="entry name" value="SLL1037 PROTEIN"/>
    <property type="match status" value="1"/>
</dbReference>
<accession>A0A7Z7LH65</accession>
<name>A0A7Z7LH65_9BACT</name>
<dbReference type="EMBL" id="LS974202">
    <property type="protein sequence ID" value="SSC13830.1"/>
    <property type="molecule type" value="Genomic_DNA"/>
</dbReference>
<evidence type="ECO:0000313" key="2">
    <source>
        <dbReference type="Proteomes" id="UP000250796"/>
    </source>
</evidence>
<keyword evidence="2" id="KW-1185">Reference proteome</keyword>
<dbReference type="InterPro" id="IPR011852">
    <property type="entry name" value="TRAP_TAXI"/>
</dbReference>
<dbReference type="PANTHER" id="PTHR42941">
    <property type="entry name" value="SLL1037 PROTEIN"/>
    <property type="match status" value="1"/>
</dbReference>
<dbReference type="KEGG" id="minf:MESINF_2390"/>
<keyword evidence="1" id="KW-0675">Receptor</keyword>
<dbReference type="Gene3D" id="3.40.190.10">
    <property type="entry name" value="Periplasmic binding protein-like II"/>
    <property type="match status" value="2"/>
</dbReference>
<sequence length="330" mass="35712">MCVLFDIMRDLLVEGMYVRKAFLVSLLLALLFCTSFGVTNLYLATGGTSGTYYPFGGVIAQVVGQRFPDISIRVQSTGASAANIRLIASKEVDIAIVQNDVMHYAYTGTVLFKAGAITDFLTLFTAYTEVCQVVTRADSGIKSIADLKGKRISVGDAGSGVEANSIQILEAYGITFKDISVQYLSFADSAAALKDRKIDAFFTTAGIPTTAIAELSSTNPITILPVEPEVAEELIKNYPFYVKFVIPPDTYKGVTEPVNTVAVKATFLVRKDLPEDIAYNIVKGIFEGREDIIAGHAKGRELDINLAVTGVSVPFHPGAEMYFRELAVIQ</sequence>
<protein>
    <submittedName>
        <fullName evidence="1">TRAP transporter solute receptor TAXI family</fullName>
    </submittedName>
</protein>